<name>A0ACC1MCC3_9HYPO</name>
<sequence length="86" mass="9546">MNCVGNVGGVVGSFMYMDKEKPKYFTGFGLSLAFGGSGIIVALLLEWSYKVANSNKEKIAEEARTRFTEEELFDMGDKSPLFKHVL</sequence>
<evidence type="ECO:0000313" key="1">
    <source>
        <dbReference type="EMBL" id="KAJ2955048.1"/>
    </source>
</evidence>
<dbReference type="EMBL" id="JANJQO010003925">
    <property type="protein sequence ID" value="KAJ2955048.1"/>
    <property type="molecule type" value="Genomic_DNA"/>
</dbReference>
<keyword evidence="2" id="KW-1185">Reference proteome</keyword>
<organism evidence="1 2">
    <name type="scientific">Zarea fungicola</name>
    <dbReference type="NCBI Taxonomy" id="93591"/>
    <lineage>
        <taxon>Eukaryota</taxon>
        <taxon>Fungi</taxon>
        <taxon>Dikarya</taxon>
        <taxon>Ascomycota</taxon>
        <taxon>Pezizomycotina</taxon>
        <taxon>Sordariomycetes</taxon>
        <taxon>Hypocreomycetidae</taxon>
        <taxon>Hypocreales</taxon>
        <taxon>Cordycipitaceae</taxon>
        <taxon>Zarea</taxon>
    </lineage>
</organism>
<accession>A0ACC1MCC3</accession>
<gene>
    <name evidence="1" type="ORF">NQ176_g11432</name>
</gene>
<reference evidence="1" key="1">
    <citation type="submission" date="2022-08" db="EMBL/GenBank/DDBJ databases">
        <title>Genome Sequence of Lecanicillium fungicola.</title>
        <authorList>
            <person name="Buettner E."/>
        </authorList>
    </citation>
    <scope>NUCLEOTIDE SEQUENCE</scope>
    <source>
        <strain evidence="1">Babe33</strain>
    </source>
</reference>
<proteinExistence type="predicted"/>
<protein>
    <submittedName>
        <fullName evidence="1">Uncharacterized protein</fullName>
    </submittedName>
</protein>
<dbReference type="Proteomes" id="UP001143910">
    <property type="component" value="Unassembled WGS sequence"/>
</dbReference>
<evidence type="ECO:0000313" key="2">
    <source>
        <dbReference type="Proteomes" id="UP001143910"/>
    </source>
</evidence>
<comment type="caution">
    <text evidence="1">The sequence shown here is derived from an EMBL/GenBank/DDBJ whole genome shotgun (WGS) entry which is preliminary data.</text>
</comment>